<feature type="transmembrane region" description="Helical" evidence="1">
    <location>
        <begin position="63"/>
        <end position="82"/>
    </location>
</feature>
<sequence>MLVPNPDIAAMVSTVQPSTSSSPGTMNDVFLVVFWGLQSTLVLAFLAFTSLVLLLLAAKSDPTLAFISWILFLILALITLPLTSFEVYCNFSTKGLDPQSYLLLELVKPVFSLAVWTAMVIGAVIATGEHSLGTENLAQAGVVSQIPFIIPFVYAARYVAGAGNTGEEDLLGDHENDPLLGS</sequence>
<dbReference type="Proteomes" id="UP000824998">
    <property type="component" value="Unassembled WGS sequence"/>
</dbReference>
<dbReference type="OrthoDB" id="10505829at2759"/>
<proteinExistence type="predicted"/>
<dbReference type="AlphaFoldDB" id="A0A9P8C0W3"/>
<reference evidence="2" key="1">
    <citation type="journal article" date="2021" name="IMA Fungus">
        <title>Genomic characterization of three marine fungi, including Emericellopsis atlantica sp. nov. with signatures of a generalist lifestyle and marine biomass degradation.</title>
        <authorList>
            <person name="Hagestad O.C."/>
            <person name="Hou L."/>
            <person name="Andersen J.H."/>
            <person name="Hansen E.H."/>
            <person name="Altermark B."/>
            <person name="Li C."/>
            <person name="Kuhnert E."/>
            <person name="Cox R.J."/>
            <person name="Crous P.W."/>
            <person name="Spatafora J.W."/>
            <person name="Lail K."/>
            <person name="Amirebrahimi M."/>
            <person name="Lipzen A."/>
            <person name="Pangilinan J."/>
            <person name="Andreopoulos W."/>
            <person name="Hayes R.D."/>
            <person name="Ng V."/>
            <person name="Grigoriev I.V."/>
            <person name="Jackson S.A."/>
            <person name="Sutton T.D.S."/>
            <person name="Dobson A.D.W."/>
            <person name="Rama T."/>
        </authorList>
    </citation>
    <scope>NUCLEOTIDE SEQUENCE</scope>
    <source>
        <strain evidence="2">TRa018bII</strain>
    </source>
</reference>
<feature type="transmembrane region" description="Helical" evidence="1">
    <location>
        <begin position="102"/>
        <end position="126"/>
    </location>
</feature>
<organism evidence="2 3">
    <name type="scientific">Amylocarpus encephaloides</name>
    <dbReference type="NCBI Taxonomy" id="45428"/>
    <lineage>
        <taxon>Eukaryota</taxon>
        <taxon>Fungi</taxon>
        <taxon>Dikarya</taxon>
        <taxon>Ascomycota</taxon>
        <taxon>Pezizomycotina</taxon>
        <taxon>Leotiomycetes</taxon>
        <taxon>Helotiales</taxon>
        <taxon>Helotiales incertae sedis</taxon>
        <taxon>Amylocarpus</taxon>
    </lineage>
</organism>
<keyword evidence="1" id="KW-0472">Membrane</keyword>
<comment type="caution">
    <text evidence="2">The sequence shown here is derived from an EMBL/GenBank/DDBJ whole genome shotgun (WGS) entry which is preliminary data.</text>
</comment>
<keyword evidence="1" id="KW-1133">Transmembrane helix</keyword>
<evidence type="ECO:0000313" key="3">
    <source>
        <dbReference type="Proteomes" id="UP000824998"/>
    </source>
</evidence>
<name>A0A9P8C0W3_9HELO</name>
<evidence type="ECO:0000313" key="2">
    <source>
        <dbReference type="EMBL" id="KAG9228526.1"/>
    </source>
</evidence>
<keyword evidence="1" id="KW-0812">Transmembrane</keyword>
<protein>
    <submittedName>
        <fullName evidence="2">Uncharacterized protein</fullName>
    </submittedName>
</protein>
<gene>
    <name evidence="2" type="ORF">BJ875DRAFT_547677</name>
</gene>
<keyword evidence="3" id="KW-1185">Reference proteome</keyword>
<dbReference type="EMBL" id="MU251920">
    <property type="protein sequence ID" value="KAG9228526.1"/>
    <property type="molecule type" value="Genomic_DNA"/>
</dbReference>
<accession>A0A9P8C0W3</accession>
<evidence type="ECO:0000256" key="1">
    <source>
        <dbReference type="SAM" id="Phobius"/>
    </source>
</evidence>
<feature type="transmembrane region" description="Helical" evidence="1">
    <location>
        <begin position="29"/>
        <end position="56"/>
    </location>
</feature>